<dbReference type="STRING" id="118168.MC7420_230"/>
<evidence type="ECO:0000313" key="11">
    <source>
        <dbReference type="EMBL" id="EDX77093.1"/>
    </source>
</evidence>
<dbReference type="NCBIfam" id="NF011429">
    <property type="entry name" value="PRK14857.1"/>
    <property type="match status" value="1"/>
</dbReference>
<evidence type="ECO:0000256" key="2">
    <source>
        <dbReference type="ARBA" id="ARBA00022448"/>
    </source>
</evidence>
<accession>B4VLV4</accession>
<dbReference type="GO" id="GO:0043953">
    <property type="term" value="P:protein transport by the Tat complex"/>
    <property type="evidence" value="ECO:0007669"/>
    <property type="project" value="UniProtKB-UniRule"/>
</dbReference>
<comment type="similarity">
    <text evidence="9">Belongs to the TatA/E family.</text>
</comment>
<dbReference type="RefSeq" id="WP_006099206.1">
    <property type="nucleotide sequence ID" value="NZ_DS989844.1"/>
</dbReference>
<dbReference type="PRINTS" id="PR01506">
    <property type="entry name" value="TATBPROTEIN"/>
</dbReference>
<evidence type="ECO:0000256" key="5">
    <source>
        <dbReference type="ARBA" id="ARBA00022989"/>
    </source>
</evidence>
<keyword evidence="12" id="KW-1185">Reference proteome</keyword>
<dbReference type="AlphaFoldDB" id="B4VLV4"/>
<dbReference type="eggNOG" id="COG1826">
    <property type="taxonomic scope" value="Bacteria"/>
</dbReference>
<dbReference type="GO" id="GO:0033281">
    <property type="term" value="C:TAT protein transport complex"/>
    <property type="evidence" value="ECO:0007669"/>
    <property type="project" value="UniProtKB-UniRule"/>
</dbReference>
<evidence type="ECO:0000256" key="3">
    <source>
        <dbReference type="ARBA" id="ARBA00022692"/>
    </source>
</evidence>
<name>B4VLV4_9CYAN</name>
<evidence type="ECO:0000313" key="12">
    <source>
        <dbReference type="Proteomes" id="UP000003835"/>
    </source>
</evidence>
<evidence type="ECO:0000256" key="9">
    <source>
        <dbReference type="HAMAP-Rule" id="MF_00236"/>
    </source>
</evidence>
<evidence type="ECO:0000256" key="8">
    <source>
        <dbReference type="ARBA" id="ARBA00025340"/>
    </source>
</evidence>
<dbReference type="GO" id="GO:0006886">
    <property type="term" value="P:intracellular protein transport"/>
    <property type="evidence" value="ECO:0007669"/>
    <property type="project" value="UniProtKB-ARBA"/>
</dbReference>
<feature type="compositionally biased region" description="Polar residues" evidence="10">
    <location>
        <begin position="68"/>
        <end position="95"/>
    </location>
</feature>
<keyword evidence="2 9" id="KW-0813">Transport</keyword>
<reference evidence="11 12" key="1">
    <citation type="submission" date="2008-07" db="EMBL/GenBank/DDBJ databases">
        <authorList>
            <person name="Tandeau de Marsac N."/>
            <person name="Ferriera S."/>
            <person name="Johnson J."/>
            <person name="Kravitz S."/>
            <person name="Beeson K."/>
            <person name="Sutton G."/>
            <person name="Rogers Y.-H."/>
            <person name="Friedman R."/>
            <person name="Frazier M."/>
            <person name="Venter J.C."/>
        </authorList>
    </citation>
    <scope>NUCLEOTIDE SEQUENCE [LARGE SCALE GENOMIC DNA]</scope>
    <source>
        <strain evidence="11 12">PCC 7420</strain>
    </source>
</reference>
<keyword evidence="9" id="KW-1003">Cell membrane</keyword>
<gene>
    <name evidence="9" type="primary">tatA</name>
    <name evidence="11" type="ORF">MC7420_230</name>
</gene>
<dbReference type="NCBIfam" id="TIGR01411">
    <property type="entry name" value="tatAE"/>
    <property type="match status" value="1"/>
</dbReference>
<evidence type="ECO:0000256" key="6">
    <source>
        <dbReference type="ARBA" id="ARBA00023010"/>
    </source>
</evidence>
<dbReference type="Proteomes" id="UP000003835">
    <property type="component" value="Unassembled WGS sequence"/>
</dbReference>
<dbReference type="GO" id="GO:0008320">
    <property type="term" value="F:protein transmembrane transporter activity"/>
    <property type="evidence" value="ECO:0007669"/>
    <property type="project" value="UniProtKB-UniRule"/>
</dbReference>
<dbReference type="HOGENOM" id="CLU_086034_1_5_3"/>
<dbReference type="Pfam" id="PF02416">
    <property type="entry name" value="TatA_B_E"/>
    <property type="match status" value="1"/>
</dbReference>
<evidence type="ECO:0000256" key="1">
    <source>
        <dbReference type="ARBA" id="ARBA00004167"/>
    </source>
</evidence>
<dbReference type="InterPro" id="IPR003369">
    <property type="entry name" value="TatA/B/E"/>
</dbReference>
<keyword evidence="6 9" id="KW-0811">Translocation</keyword>
<dbReference type="InterPro" id="IPR006312">
    <property type="entry name" value="TatA/E"/>
</dbReference>
<evidence type="ECO:0000256" key="7">
    <source>
        <dbReference type="ARBA" id="ARBA00023136"/>
    </source>
</evidence>
<comment type="function">
    <text evidence="8">Part of the twin-arginine translocation (Tat) system that transports large folded proteins containing a characteristic twin-arginine motif in their signal peptide across the thylakoid membrane. Involved in delta pH-dependent protein transport required for chloroplast development, especially thylakoid membrane formation. TATC and TATB mediate precursor recognition, whereas TATA facilitates translocation.</text>
</comment>
<keyword evidence="7 9" id="KW-0472">Membrane</keyword>
<dbReference type="HAMAP" id="MF_00236">
    <property type="entry name" value="TatA_E"/>
    <property type="match status" value="1"/>
</dbReference>
<keyword evidence="3 9" id="KW-0812">Transmembrane</keyword>
<comment type="subcellular location">
    <subcellularLocation>
        <location evidence="9">Cell membrane</location>
        <topology evidence="9">Single-pass membrane protein</topology>
    </subcellularLocation>
    <subcellularLocation>
        <location evidence="1">Membrane</location>
        <topology evidence="1">Single-pass membrane protein</topology>
    </subcellularLocation>
</comment>
<feature type="transmembrane region" description="Helical" evidence="9">
    <location>
        <begin position="6"/>
        <end position="23"/>
    </location>
</feature>
<protein>
    <recommendedName>
        <fullName evidence="9">Sec-independent protein translocase protein TatA</fullName>
    </recommendedName>
</protein>
<feature type="region of interest" description="Disordered" evidence="10">
    <location>
        <begin position="57"/>
        <end position="95"/>
    </location>
</feature>
<comment type="function">
    <text evidence="9">Part of the twin-arginine translocation (Tat) system that transports large folded proteins containing a characteristic twin-arginine motif in their signal peptide across membranes. TatA could form the protein-conducting channel of the Tat system.</text>
</comment>
<sequence length="95" mass="10188">MNVFGIGLPEMALILIVALLVFGPKKLPEIGQSLGKAIRGFQDASREFETEFKREAQQLEQAAKTPALSETQQQATSEGDSTDSNNHAATPSQAS</sequence>
<dbReference type="OrthoDB" id="9800908at2"/>
<dbReference type="NCBIfam" id="NF011430">
    <property type="entry name" value="PRK14861.1"/>
    <property type="match status" value="1"/>
</dbReference>
<keyword evidence="5 9" id="KW-1133">Transmembrane helix</keyword>
<dbReference type="PANTHER" id="PTHR33162:SF1">
    <property type="entry name" value="SEC-INDEPENDENT PROTEIN TRANSLOCASE PROTEIN TATA, CHLOROPLASTIC"/>
    <property type="match status" value="1"/>
</dbReference>
<keyword evidence="4 9" id="KW-0653">Protein transport</keyword>
<dbReference type="Gene3D" id="1.20.5.3310">
    <property type="match status" value="1"/>
</dbReference>
<evidence type="ECO:0000256" key="4">
    <source>
        <dbReference type="ARBA" id="ARBA00022927"/>
    </source>
</evidence>
<dbReference type="EMBL" id="DS989844">
    <property type="protein sequence ID" value="EDX77093.1"/>
    <property type="molecule type" value="Genomic_DNA"/>
</dbReference>
<evidence type="ECO:0000256" key="10">
    <source>
        <dbReference type="SAM" id="MobiDB-lite"/>
    </source>
</evidence>
<proteinExistence type="inferred from homology"/>
<organism evidence="11 12">
    <name type="scientific">Coleofasciculus chthonoplastes PCC 7420</name>
    <dbReference type="NCBI Taxonomy" id="118168"/>
    <lineage>
        <taxon>Bacteria</taxon>
        <taxon>Bacillati</taxon>
        <taxon>Cyanobacteriota</taxon>
        <taxon>Cyanophyceae</taxon>
        <taxon>Coleofasciculales</taxon>
        <taxon>Coleofasciculaceae</taxon>
        <taxon>Coleofasciculus</taxon>
    </lineage>
</organism>
<comment type="subunit">
    <text evidence="9">Forms a complex with TatC.</text>
</comment>
<dbReference type="PANTHER" id="PTHR33162">
    <property type="entry name" value="SEC-INDEPENDENT PROTEIN TRANSLOCASE PROTEIN TATA, CHLOROPLASTIC"/>
    <property type="match status" value="1"/>
</dbReference>